<dbReference type="Gene3D" id="6.10.250.2250">
    <property type="match status" value="1"/>
</dbReference>
<dbReference type="SUPFAM" id="SSF46626">
    <property type="entry name" value="Cytochrome c"/>
    <property type="match status" value="1"/>
</dbReference>
<dbReference type="GO" id="GO:0046872">
    <property type="term" value="F:metal ion binding"/>
    <property type="evidence" value="ECO:0007669"/>
    <property type="project" value="UniProtKB-KW"/>
</dbReference>
<feature type="transmembrane region" description="Helical" evidence="5">
    <location>
        <begin position="12"/>
        <end position="35"/>
    </location>
</feature>
<organism evidence="7 8">
    <name type="scientific">Asticcacaulis biprosthecium C19</name>
    <dbReference type="NCBI Taxonomy" id="715226"/>
    <lineage>
        <taxon>Bacteria</taxon>
        <taxon>Pseudomonadati</taxon>
        <taxon>Pseudomonadota</taxon>
        <taxon>Alphaproteobacteria</taxon>
        <taxon>Caulobacterales</taxon>
        <taxon>Caulobacteraceae</taxon>
        <taxon>Asticcacaulis</taxon>
    </lineage>
</organism>
<dbReference type="InterPro" id="IPR036909">
    <property type="entry name" value="Cyt_c-like_dom_sf"/>
</dbReference>
<keyword evidence="3 4" id="KW-0408">Iron</keyword>
<keyword evidence="5" id="KW-0472">Membrane</keyword>
<dbReference type="Gene3D" id="1.10.760.10">
    <property type="entry name" value="Cytochrome c-like domain"/>
    <property type="match status" value="1"/>
</dbReference>
<dbReference type="STRING" id="715226.ABI_44590"/>
<dbReference type="EC" id="1.9.3.1" evidence="7"/>
<keyword evidence="1 4" id="KW-0349">Heme</keyword>
<evidence type="ECO:0000256" key="4">
    <source>
        <dbReference type="PROSITE-ProRule" id="PRU00433"/>
    </source>
</evidence>
<dbReference type="GO" id="GO:0020037">
    <property type="term" value="F:heme binding"/>
    <property type="evidence" value="ECO:0007669"/>
    <property type="project" value="InterPro"/>
</dbReference>
<name>F4QTG2_9CAUL</name>
<reference evidence="8" key="1">
    <citation type="submission" date="2011-03" db="EMBL/GenBank/DDBJ databases">
        <title>Draft genome sequence of Brevundimonas diminuta.</title>
        <authorList>
            <person name="Brown P.J.B."/>
            <person name="Buechlein A."/>
            <person name="Hemmerich C."/>
            <person name="Brun Y.V."/>
        </authorList>
    </citation>
    <scope>NUCLEOTIDE SEQUENCE [LARGE SCALE GENOMIC DNA]</scope>
    <source>
        <strain evidence="8">C19</strain>
    </source>
</reference>
<keyword evidence="7" id="KW-0560">Oxidoreductase</keyword>
<proteinExistence type="predicted"/>
<dbReference type="HOGENOM" id="CLU_050647_1_0_5"/>
<dbReference type="NCBIfam" id="TIGR00781">
    <property type="entry name" value="ccoO"/>
    <property type="match status" value="1"/>
</dbReference>
<gene>
    <name evidence="7" type="primary">ccoO</name>
    <name evidence="7" type="ORF">ABI_44590</name>
</gene>
<evidence type="ECO:0000313" key="7">
    <source>
        <dbReference type="EMBL" id="EGF90032.1"/>
    </source>
</evidence>
<keyword evidence="5" id="KW-0812">Transmembrane</keyword>
<evidence type="ECO:0000256" key="1">
    <source>
        <dbReference type="ARBA" id="ARBA00022617"/>
    </source>
</evidence>
<dbReference type="GO" id="GO:0016491">
    <property type="term" value="F:oxidoreductase activity"/>
    <property type="evidence" value="ECO:0007669"/>
    <property type="project" value="UniProtKB-KW"/>
</dbReference>
<keyword evidence="2 4" id="KW-0479">Metal-binding</keyword>
<dbReference type="RefSeq" id="WP_006275232.1">
    <property type="nucleotide sequence ID" value="NZ_GL883080.1"/>
</dbReference>
<dbReference type="AlphaFoldDB" id="F4QTG2"/>
<evidence type="ECO:0000256" key="2">
    <source>
        <dbReference type="ARBA" id="ARBA00022723"/>
    </source>
</evidence>
<feature type="domain" description="Cytochrome c" evidence="6">
    <location>
        <begin position="52"/>
        <end position="228"/>
    </location>
</feature>
<sequence length="252" mass="28365">MLESHKKLERNSIWLLIFTVVAVSIGGLVEIVPLFRMQTTIEPVKGMRPLTPLELAGQDIYIREGCNTCHSQQIRPLRDEVQRYGHYSLAAESMYDHPFVWGSERTGPDLARVGGKYSNTWHLEHLKDPRAVVPESIMPRYSFLASRQVRTWDAGDKMKALAAVGVPYTKDHISNAALDLQIQTMPDEDPTGLQERYGAKVVPQDFGSGDPGAPTEADALIAYLQQLGTHVDFTTYDPDYELKQQPEKERAK</sequence>
<dbReference type="InterPro" id="IPR009056">
    <property type="entry name" value="Cyt_c-like_dom"/>
</dbReference>
<accession>F4QTG2</accession>
<keyword evidence="8" id="KW-1185">Reference proteome</keyword>
<dbReference type="Pfam" id="PF02433">
    <property type="entry name" value="FixO"/>
    <property type="match status" value="1"/>
</dbReference>
<evidence type="ECO:0000256" key="5">
    <source>
        <dbReference type="SAM" id="Phobius"/>
    </source>
</evidence>
<dbReference type="OrthoDB" id="9805440at2"/>
<dbReference type="eggNOG" id="COG2993">
    <property type="taxonomic scope" value="Bacteria"/>
</dbReference>
<evidence type="ECO:0000259" key="6">
    <source>
        <dbReference type="PROSITE" id="PS51007"/>
    </source>
</evidence>
<evidence type="ECO:0000313" key="8">
    <source>
        <dbReference type="Proteomes" id="UP000006512"/>
    </source>
</evidence>
<dbReference type="GO" id="GO:0009055">
    <property type="term" value="F:electron transfer activity"/>
    <property type="evidence" value="ECO:0007669"/>
    <property type="project" value="InterPro"/>
</dbReference>
<dbReference type="PROSITE" id="PS51007">
    <property type="entry name" value="CYTC"/>
    <property type="match status" value="1"/>
</dbReference>
<evidence type="ECO:0000256" key="3">
    <source>
        <dbReference type="ARBA" id="ARBA00023004"/>
    </source>
</evidence>
<dbReference type="InterPro" id="IPR003468">
    <property type="entry name" value="Cyt_c_oxidase_monohaem-su/FixO"/>
</dbReference>
<keyword evidence="5" id="KW-1133">Transmembrane helix</keyword>
<dbReference type="NCBIfam" id="NF011055">
    <property type="entry name" value="PRK14487.1"/>
    <property type="match status" value="1"/>
</dbReference>
<dbReference type="Proteomes" id="UP000006512">
    <property type="component" value="Unassembled WGS sequence"/>
</dbReference>
<dbReference type="EMBL" id="GL883080">
    <property type="protein sequence ID" value="EGF90032.1"/>
    <property type="molecule type" value="Genomic_DNA"/>
</dbReference>
<protein>
    <submittedName>
        <fullName evidence="7">Cytochrome c oxidase, cbb3-type, subunit II</fullName>
        <ecNumber evidence="7">1.9.3.1</ecNumber>
    </submittedName>
</protein>